<keyword evidence="3" id="KW-1185">Reference proteome</keyword>
<name>A0AA88AE52_FICCA</name>
<gene>
    <name evidence="2" type="ORF">TIFTF001_019324</name>
</gene>
<reference evidence="2" key="1">
    <citation type="submission" date="2023-07" db="EMBL/GenBank/DDBJ databases">
        <title>draft genome sequence of fig (Ficus carica).</title>
        <authorList>
            <person name="Takahashi T."/>
            <person name="Nishimura K."/>
        </authorList>
    </citation>
    <scope>NUCLEOTIDE SEQUENCE</scope>
</reference>
<evidence type="ECO:0000313" key="3">
    <source>
        <dbReference type="Proteomes" id="UP001187192"/>
    </source>
</evidence>
<organism evidence="2 3">
    <name type="scientific">Ficus carica</name>
    <name type="common">Common fig</name>
    <dbReference type="NCBI Taxonomy" id="3494"/>
    <lineage>
        <taxon>Eukaryota</taxon>
        <taxon>Viridiplantae</taxon>
        <taxon>Streptophyta</taxon>
        <taxon>Embryophyta</taxon>
        <taxon>Tracheophyta</taxon>
        <taxon>Spermatophyta</taxon>
        <taxon>Magnoliopsida</taxon>
        <taxon>eudicotyledons</taxon>
        <taxon>Gunneridae</taxon>
        <taxon>Pentapetalae</taxon>
        <taxon>rosids</taxon>
        <taxon>fabids</taxon>
        <taxon>Rosales</taxon>
        <taxon>Moraceae</taxon>
        <taxon>Ficeae</taxon>
        <taxon>Ficus</taxon>
    </lineage>
</organism>
<sequence>MAGSWERTVESVMFNGLRTVCTVSCWVVTATLAYFLWVKPSQDQQKGNALAAFAALESDPHRYIPKMKPISDPNIYSLWLKAKQEQQMISNWTPSDVEGTTLKHASSWS</sequence>
<keyword evidence="1" id="KW-0472">Membrane</keyword>
<protein>
    <submittedName>
        <fullName evidence="2">Uncharacterized protein</fullName>
    </submittedName>
</protein>
<feature type="transmembrane region" description="Helical" evidence="1">
    <location>
        <begin position="12"/>
        <end position="37"/>
    </location>
</feature>
<keyword evidence="1" id="KW-0812">Transmembrane</keyword>
<proteinExistence type="predicted"/>
<evidence type="ECO:0000313" key="2">
    <source>
        <dbReference type="EMBL" id="GMN50160.1"/>
    </source>
</evidence>
<dbReference type="EMBL" id="BTGU01000033">
    <property type="protein sequence ID" value="GMN50160.1"/>
    <property type="molecule type" value="Genomic_DNA"/>
</dbReference>
<comment type="caution">
    <text evidence="2">The sequence shown here is derived from an EMBL/GenBank/DDBJ whole genome shotgun (WGS) entry which is preliminary data.</text>
</comment>
<dbReference type="PANTHER" id="PTHR37213">
    <property type="entry name" value="SUBTILISIN-LIKE PROTEASE"/>
    <property type="match status" value="1"/>
</dbReference>
<accession>A0AA88AE52</accession>
<dbReference type="AlphaFoldDB" id="A0AA88AE52"/>
<evidence type="ECO:0000256" key="1">
    <source>
        <dbReference type="SAM" id="Phobius"/>
    </source>
</evidence>
<keyword evidence="1" id="KW-1133">Transmembrane helix</keyword>
<dbReference type="Proteomes" id="UP001187192">
    <property type="component" value="Unassembled WGS sequence"/>
</dbReference>
<dbReference type="PANTHER" id="PTHR37213:SF1">
    <property type="entry name" value="SUBTILISIN-LIKE PROTEASE"/>
    <property type="match status" value="1"/>
</dbReference>